<dbReference type="EMBL" id="CM017325">
    <property type="protein sequence ID" value="KAE8057447.1"/>
    <property type="molecule type" value="Genomic_DNA"/>
</dbReference>
<evidence type="ECO:0000259" key="10">
    <source>
        <dbReference type="PROSITE" id="PS51293"/>
    </source>
</evidence>
<evidence type="ECO:0000259" key="7">
    <source>
        <dbReference type="PROSITE" id="PS50090"/>
    </source>
</evidence>
<dbReference type="Pfam" id="PF04433">
    <property type="entry name" value="SWIRM"/>
    <property type="match status" value="1"/>
</dbReference>
<evidence type="ECO:0000256" key="5">
    <source>
        <dbReference type="ARBA" id="ARBA00023242"/>
    </source>
</evidence>
<dbReference type="Gene3D" id="1.10.10.10">
    <property type="entry name" value="Winged helix-like DNA-binding domain superfamily/Winged helix DNA-binding domain"/>
    <property type="match status" value="1"/>
</dbReference>
<keyword evidence="3" id="KW-0805">Transcription regulation</keyword>
<keyword evidence="12" id="KW-1185">Reference proteome</keyword>
<keyword evidence="2 6" id="KW-0694">RNA-binding</keyword>
<feature type="domain" description="RRM" evidence="8">
    <location>
        <begin position="32"/>
        <end position="109"/>
    </location>
</feature>
<dbReference type="SUPFAM" id="SSF54928">
    <property type="entry name" value="RNA-binding domain, RBD"/>
    <property type="match status" value="1"/>
</dbReference>
<proteinExistence type="predicted"/>
<dbReference type="SMART" id="SM00360">
    <property type="entry name" value="RRM"/>
    <property type="match status" value="1"/>
</dbReference>
<feature type="domain" description="SANT" evidence="10">
    <location>
        <begin position="431"/>
        <end position="482"/>
    </location>
</feature>
<dbReference type="AlphaFoldDB" id="A0A5N6RC98"/>
<dbReference type="PROSITE" id="PS50934">
    <property type="entry name" value="SWIRM"/>
    <property type="match status" value="1"/>
</dbReference>
<organism evidence="11 12">
    <name type="scientific">Carpinus fangiana</name>
    <dbReference type="NCBI Taxonomy" id="176857"/>
    <lineage>
        <taxon>Eukaryota</taxon>
        <taxon>Viridiplantae</taxon>
        <taxon>Streptophyta</taxon>
        <taxon>Embryophyta</taxon>
        <taxon>Tracheophyta</taxon>
        <taxon>Spermatophyta</taxon>
        <taxon>Magnoliopsida</taxon>
        <taxon>eudicotyledons</taxon>
        <taxon>Gunneridae</taxon>
        <taxon>Pentapetalae</taxon>
        <taxon>rosids</taxon>
        <taxon>fabids</taxon>
        <taxon>Fagales</taxon>
        <taxon>Betulaceae</taxon>
        <taxon>Carpinus</taxon>
    </lineage>
</organism>
<dbReference type="InterPro" id="IPR001005">
    <property type="entry name" value="SANT/Myb"/>
</dbReference>
<dbReference type="InterPro" id="IPR012677">
    <property type="entry name" value="Nucleotide-bd_a/b_plait_sf"/>
</dbReference>
<dbReference type="SUPFAM" id="SSF46689">
    <property type="entry name" value="Homeodomain-like"/>
    <property type="match status" value="2"/>
</dbReference>
<dbReference type="PROSITE" id="PS50090">
    <property type="entry name" value="MYB_LIKE"/>
    <property type="match status" value="1"/>
</dbReference>
<dbReference type="FunFam" id="3.30.70.330:FF:000250">
    <property type="entry name" value="RNA-binding (RRM/RBD/RNP motifs) family protein"/>
    <property type="match status" value="1"/>
</dbReference>
<keyword evidence="1" id="KW-0217">Developmental protein</keyword>
<gene>
    <name evidence="11" type="ORF">FH972_014139</name>
</gene>
<evidence type="ECO:0000256" key="4">
    <source>
        <dbReference type="ARBA" id="ARBA00023163"/>
    </source>
</evidence>
<dbReference type="InterPro" id="IPR000504">
    <property type="entry name" value="RRM_dom"/>
</dbReference>
<accession>A0A5N6RC98</accession>
<dbReference type="OrthoDB" id="118550at2759"/>
<dbReference type="CDD" id="cd00167">
    <property type="entry name" value="SANT"/>
    <property type="match status" value="1"/>
</dbReference>
<evidence type="ECO:0000256" key="6">
    <source>
        <dbReference type="PROSITE-ProRule" id="PRU00176"/>
    </source>
</evidence>
<dbReference type="FunFam" id="1.10.10.10:FF:000020">
    <property type="entry name" value="SWI/SNF complex subunit SMARCC2 isoform c"/>
    <property type="match status" value="1"/>
</dbReference>
<dbReference type="InterPro" id="IPR007526">
    <property type="entry name" value="SWIRM"/>
</dbReference>
<dbReference type="InterPro" id="IPR035979">
    <property type="entry name" value="RBD_domain_sf"/>
</dbReference>
<dbReference type="Gene3D" id="3.30.70.330">
    <property type="match status" value="1"/>
</dbReference>
<evidence type="ECO:0000259" key="8">
    <source>
        <dbReference type="PROSITE" id="PS50102"/>
    </source>
</evidence>
<feature type="domain" description="SWIRM" evidence="9">
    <location>
        <begin position="270"/>
        <end position="367"/>
    </location>
</feature>
<evidence type="ECO:0000256" key="1">
    <source>
        <dbReference type="ARBA" id="ARBA00022473"/>
    </source>
</evidence>
<reference evidence="11 12" key="1">
    <citation type="submission" date="2019-06" db="EMBL/GenBank/DDBJ databases">
        <title>A chromosomal-level reference genome of Carpinus fangiana (Coryloideae, Betulaceae).</title>
        <authorList>
            <person name="Yang X."/>
            <person name="Wang Z."/>
            <person name="Zhang L."/>
            <person name="Hao G."/>
            <person name="Liu J."/>
            <person name="Yang Y."/>
        </authorList>
    </citation>
    <scope>NUCLEOTIDE SEQUENCE [LARGE SCALE GENOMIC DNA]</scope>
    <source>
        <strain evidence="11">Cfa_2016G</strain>
        <tissue evidence="11">Leaf</tissue>
    </source>
</reference>
<dbReference type="InterPro" id="IPR036388">
    <property type="entry name" value="WH-like_DNA-bd_sf"/>
</dbReference>
<dbReference type="CDD" id="cd12384">
    <property type="entry name" value="RRM_RBM24_RBM38_like"/>
    <property type="match status" value="1"/>
</dbReference>
<dbReference type="Pfam" id="PF00076">
    <property type="entry name" value="RRM_1"/>
    <property type="match status" value="1"/>
</dbReference>
<dbReference type="SMART" id="SM00717">
    <property type="entry name" value="SANT"/>
    <property type="match status" value="1"/>
</dbReference>
<evidence type="ECO:0000313" key="11">
    <source>
        <dbReference type="EMBL" id="KAE8057447.1"/>
    </source>
</evidence>
<dbReference type="PANTHER" id="PTHR11176">
    <property type="entry name" value="BOULE-RELATED"/>
    <property type="match status" value="1"/>
</dbReference>
<name>A0A5N6RC98_9ROSI</name>
<dbReference type="PROSITE" id="PS51293">
    <property type="entry name" value="SANT"/>
    <property type="match status" value="1"/>
</dbReference>
<keyword evidence="4" id="KW-0804">Transcription</keyword>
<evidence type="ECO:0000256" key="2">
    <source>
        <dbReference type="ARBA" id="ARBA00022884"/>
    </source>
</evidence>
<dbReference type="Proteomes" id="UP000327013">
    <property type="component" value="Chromosome 5"/>
</dbReference>
<dbReference type="Gene3D" id="1.10.10.60">
    <property type="entry name" value="Homeodomain-like"/>
    <property type="match status" value="1"/>
</dbReference>
<dbReference type="GO" id="GO:0005634">
    <property type="term" value="C:nucleus"/>
    <property type="evidence" value="ECO:0007669"/>
    <property type="project" value="UniProtKB-ARBA"/>
</dbReference>
<protein>
    <submittedName>
        <fullName evidence="11">Uncharacterized protein</fullName>
    </submittedName>
</protein>
<dbReference type="InterPro" id="IPR017884">
    <property type="entry name" value="SANT_dom"/>
</dbReference>
<dbReference type="Pfam" id="PF00249">
    <property type="entry name" value="Myb_DNA-binding"/>
    <property type="match status" value="1"/>
</dbReference>
<feature type="domain" description="Myb-like" evidence="7">
    <location>
        <begin position="433"/>
        <end position="478"/>
    </location>
</feature>
<evidence type="ECO:0000313" key="12">
    <source>
        <dbReference type="Proteomes" id="UP000327013"/>
    </source>
</evidence>
<dbReference type="PROSITE" id="PS50102">
    <property type="entry name" value="RRM"/>
    <property type="match status" value="1"/>
</dbReference>
<sequence>MAYQSIPGPGSGSSSGSGFQFLNSPFGDTTYTKVFVGGLAWETQSETMRRYFEQFGEILEAVVITDKNTGRSKGYGFVTFRDPEAARRACADPTPIIDGRRANCNLASLGRPRPSMPYGRLRPAAPYIGNLQATRGAYMGSFGYQQPVSYSYQQGLMYPPYGYQAYGPEYVYPQGVYNPYAGQQYYQIYGVPGTVNTAVYPYGQLGQTIPGGHGYAAVPNYGMPGHQIVQFGGPSVNAITTSPMPSIQSPYPTGIAAPVAAQPQFMVPAPSPQYMQGWFSWSKIHDCEVRFVPEFFDTASHPKNPRLYMYYRNSIVKQFRANPSKKLTFTEARKTLVGDVGSIRRVFDFLEAWGLVNYSPSAHNKPLKWEDKESKESSNKVVCSGCKLVCSIACFACDKYDLTLCARCYVRGNYRVGVNSGDFRRVEISEDMKADWTEKETLYLLESIMHYGDDWKRVAQLVGGRSEKECVAQFIKLPFGEQYLKYPDSGEVDNKCDAVKDQVDAGCGLESSGAPFPSKRMRLTPLADASNPIMAQAAFLSTLAGVDVAEAAARAAVMSLSQVGHGANREHLGTLARNTKSQEADGASNGDTSQSALDGAFVEANSQIQKEQLDVERAISEITQQMKAIQNKLVRFEDLDLQMEKEWQQLEQMKNMLFVDQLALLFHRSSEERMEQKNMRTD</sequence>
<evidence type="ECO:0000259" key="9">
    <source>
        <dbReference type="PROSITE" id="PS50934"/>
    </source>
</evidence>
<dbReference type="InterPro" id="IPR009057">
    <property type="entry name" value="Homeodomain-like_sf"/>
</dbReference>
<dbReference type="GO" id="GO:0003723">
    <property type="term" value="F:RNA binding"/>
    <property type="evidence" value="ECO:0007669"/>
    <property type="project" value="UniProtKB-UniRule"/>
</dbReference>
<evidence type="ECO:0000256" key="3">
    <source>
        <dbReference type="ARBA" id="ARBA00023015"/>
    </source>
</evidence>
<dbReference type="PANTHER" id="PTHR11176:SF57">
    <property type="entry name" value="PROTEIN BOULE"/>
    <property type="match status" value="1"/>
</dbReference>
<keyword evidence="5" id="KW-0539">Nucleus</keyword>